<dbReference type="EMBL" id="BLXT01000823">
    <property type="protein sequence ID" value="GFN80342.1"/>
    <property type="molecule type" value="Genomic_DNA"/>
</dbReference>
<organism evidence="1 2">
    <name type="scientific">Plakobranchus ocellatus</name>
    <dbReference type="NCBI Taxonomy" id="259542"/>
    <lineage>
        <taxon>Eukaryota</taxon>
        <taxon>Metazoa</taxon>
        <taxon>Spiralia</taxon>
        <taxon>Lophotrochozoa</taxon>
        <taxon>Mollusca</taxon>
        <taxon>Gastropoda</taxon>
        <taxon>Heterobranchia</taxon>
        <taxon>Euthyneura</taxon>
        <taxon>Panpulmonata</taxon>
        <taxon>Sacoglossa</taxon>
        <taxon>Placobranchoidea</taxon>
        <taxon>Plakobranchidae</taxon>
        <taxon>Plakobranchus</taxon>
    </lineage>
</organism>
<accession>A0AAV3YCX0</accession>
<evidence type="ECO:0000313" key="1">
    <source>
        <dbReference type="EMBL" id="GFN80342.1"/>
    </source>
</evidence>
<dbReference type="Gene3D" id="2.170.300.10">
    <property type="entry name" value="Tie2 ligand-binding domain superfamily"/>
    <property type="match status" value="1"/>
</dbReference>
<keyword evidence="2" id="KW-1185">Reference proteome</keyword>
<sequence length="111" mass="12380">MFPIKSSQRIPKFSNPRSTIELSDMCTEGWFGARCEYKCHCLNGAACNASGDCEDGCADGWFGPSCQYRKDKSSYRAISKALEVTGCGTFFIFSKFDVLQTVGRPIHDDFH</sequence>
<name>A0AAV3YCX0_9GAST</name>
<dbReference type="Proteomes" id="UP000735302">
    <property type="component" value="Unassembled WGS sequence"/>
</dbReference>
<comment type="caution">
    <text evidence="1">The sequence shown here is derived from an EMBL/GenBank/DDBJ whole genome shotgun (WGS) entry which is preliminary data.</text>
</comment>
<gene>
    <name evidence="1" type="ORF">PoB_000684800</name>
</gene>
<dbReference type="AlphaFoldDB" id="A0AAV3YCX0"/>
<reference evidence="1 2" key="1">
    <citation type="journal article" date="2021" name="Elife">
        <title>Chloroplast acquisition without the gene transfer in kleptoplastic sea slugs, Plakobranchus ocellatus.</title>
        <authorList>
            <person name="Maeda T."/>
            <person name="Takahashi S."/>
            <person name="Yoshida T."/>
            <person name="Shimamura S."/>
            <person name="Takaki Y."/>
            <person name="Nagai Y."/>
            <person name="Toyoda A."/>
            <person name="Suzuki Y."/>
            <person name="Arimoto A."/>
            <person name="Ishii H."/>
            <person name="Satoh N."/>
            <person name="Nishiyama T."/>
            <person name="Hasebe M."/>
            <person name="Maruyama T."/>
            <person name="Minagawa J."/>
            <person name="Obokata J."/>
            <person name="Shigenobu S."/>
        </authorList>
    </citation>
    <scope>NUCLEOTIDE SEQUENCE [LARGE SCALE GENOMIC DNA]</scope>
</reference>
<evidence type="ECO:0000313" key="2">
    <source>
        <dbReference type="Proteomes" id="UP000735302"/>
    </source>
</evidence>
<proteinExistence type="predicted"/>
<protein>
    <submittedName>
        <fullName evidence="1">Dendrite extension defective protein 1</fullName>
    </submittedName>
</protein>